<gene>
    <name evidence="4" type="ORF">ACFSE6_16950</name>
</gene>
<evidence type="ECO:0000256" key="1">
    <source>
        <dbReference type="ARBA" id="ARBA00022729"/>
    </source>
</evidence>
<keyword evidence="3" id="KW-1133">Transmembrane helix</keyword>
<evidence type="ECO:0000313" key="4">
    <source>
        <dbReference type="EMBL" id="MFD1719536.1"/>
    </source>
</evidence>
<feature type="region of interest" description="Disordered" evidence="2">
    <location>
        <begin position="87"/>
        <end position="127"/>
    </location>
</feature>
<feature type="compositionally biased region" description="Low complexity" evidence="2">
    <location>
        <begin position="88"/>
        <end position="122"/>
    </location>
</feature>
<dbReference type="Gene3D" id="2.60.40.1240">
    <property type="match status" value="1"/>
</dbReference>
<keyword evidence="3" id="KW-0472">Membrane</keyword>
<evidence type="ECO:0000313" key="5">
    <source>
        <dbReference type="Proteomes" id="UP001597277"/>
    </source>
</evidence>
<protein>
    <recommendedName>
        <fullName evidence="6">DUF4352 domain-containing protein</fullName>
    </recommendedName>
</protein>
<feature type="region of interest" description="Disordered" evidence="2">
    <location>
        <begin position="1"/>
        <end position="59"/>
    </location>
</feature>
<proteinExistence type="predicted"/>
<evidence type="ECO:0000256" key="3">
    <source>
        <dbReference type="SAM" id="Phobius"/>
    </source>
</evidence>
<organism evidence="4 5">
    <name type="scientific">Georgenia deserti</name>
    <dbReference type="NCBI Taxonomy" id="2093781"/>
    <lineage>
        <taxon>Bacteria</taxon>
        <taxon>Bacillati</taxon>
        <taxon>Actinomycetota</taxon>
        <taxon>Actinomycetes</taxon>
        <taxon>Micrococcales</taxon>
        <taxon>Bogoriellaceae</taxon>
        <taxon>Georgenia</taxon>
    </lineage>
</organism>
<feature type="transmembrane region" description="Helical" evidence="3">
    <location>
        <begin position="63"/>
        <end position="82"/>
    </location>
</feature>
<keyword evidence="3" id="KW-0812">Transmembrane</keyword>
<dbReference type="RefSeq" id="WP_388010022.1">
    <property type="nucleotide sequence ID" value="NZ_JBHUEE010000010.1"/>
</dbReference>
<dbReference type="EMBL" id="JBHUEE010000010">
    <property type="protein sequence ID" value="MFD1719536.1"/>
    <property type="molecule type" value="Genomic_DNA"/>
</dbReference>
<dbReference type="InterPro" id="IPR029050">
    <property type="entry name" value="Immunoprotect_excell_Ig-like"/>
</dbReference>
<reference evidence="5" key="1">
    <citation type="journal article" date="2019" name="Int. J. Syst. Evol. Microbiol.">
        <title>The Global Catalogue of Microorganisms (GCM) 10K type strain sequencing project: providing services to taxonomists for standard genome sequencing and annotation.</title>
        <authorList>
            <consortium name="The Broad Institute Genomics Platform"/>
            <consortium name="The Broad Institute Genome Sequencing Center for Infectious Disease"/>
            <person name="Wu L."/>
            <person name="Ma J."/>
        </authorList>
    </citation>
    <scope>NUCLEOTIDE SEQUENCE [LARGE SCALE GENOMIC DNA]</scope>
    <source>
        <strain evidence="5">JCM 17130</strain>
    </source>
</reference>
<accession>A0ABW4L800</accession>
<feature type="compositionally biased region" description="Acidic residues" evidence="2">
    <location>
        <begin position="42"/>
        <end position="53"/>
    </location>
</feature>
<name>A0ABW4L800_9MICO</name>
<comment type="caution">
    <text evidence="4">The sequence shown here is derived from an EMBL/GenBank/DDBJ whole genome shotgun (WGS) entry which is preliminary data.</text>
</comment>
<dbReference type="Proteomes" id="UP001597277">
    <property type="component" value="Unassembled WGS sequence"/>
</dbReference>
<evidence type="ECO:0000256" key="2">
    <source>
        <dbReference type="SAM" id="MobiDB-lite"/>
    </source>
</evidence>
<evidence type="ECO:0008006" key="6">
    <source>
        <dbReference type="Google" id="ProtNLM"/>
    </source>
</evidence>
<sequence length="268" mass="27232">MVQRPDAPGPGRDREVDPAPHVGQRPDDAAENGEHEGSSLEEVPDAIREEEDPGEKKGRGRNAALGAVIVAVIAAGVLFGVLSGGDGSDAAAPAAATEPSPTADEPSAVVPVEPAGAPAQGADVAPTDQVVPVGTTARVGDFEVTFRATNPDAADEVAGGDRTYADQLGPGDVLATAEVTVRNTGDRALDPAVDLLAGFVGGDGREYDMLRGQFCMAEDSLYDVGNMPPGGEVTGTVCQGMPAEAVAAGVWVLRPAADYGQVTHFALR</sequence>
<keyword evidence="5" id="KW-1185">Reference proteome</keyword>
<feature type="compositionally biased region" description="Basic and acidic residues" evidence="2">
    <location>
        <begin position="11"/>
        <end position="38"/>
    </location>
</feature>
<keyword evidence="1" id="KW-0732">Signal</keyword>